<feature type="non-terminal residue" evidence="2">
    <location>
        <position position="118"/>
    </location>
</feature>
<accession>A0AAD6FDQ5</accession>
<reference evidence="2" key="1">
    <citation type="submission" date="2022-11" db="EMBL/GenBank/DDBJ databases">
        <title>Chromosome-level genome of Pogonophryne albipinna.</title>
        <authorList>
            <person name="Jo E."/>
        </authorList>
    </citation>
    <scope>NUCLEOTIDE SEQUENCE</scope>
    <source>
        <strain evidence="2">SGF0006</strain>
        <tissue evidence="2">Muscle</tissue>
    </source>
</reference>
<evidence type="ECO:0000313" key="3">
    <source>
        <dbReference type="Proteomes" id="UP001219934"/>
    </source>
</evidence>
<feature type="region of interest" description="Disordered" evidence="1">
    <location>
        <begin position="58"/>
        <end position="118"/>
    </location>
</feature>
<evidence type="ECO:0000256" key="1">
    <source>
        <dbReference type="SAM" id="MobiDB-lite"/>
    </source>
</evidence>
<keyword evidence="3" id="KW-1185">Reference proteome</keyword>
<organism evidence="2 3">
    <name type="scientific">Pogonophryne albipinna</name>
    <dbReference type="NCBI Taxonomy" id="1090488"/>
    <lineage>
        <taxon>Eukaryota</taxon>
        <taxon>Metazoa</taxon>
        <taxon>Chordata</taxon>
        <taxon>Craniata</taxon>
        <taxon>Vertebrata</taxon>
        <taxon>Euteleostomi</taxon>
        <taxon>Actinopterygii</taxon>
        <taxon>Neopterygii</taxon>
        <taxon>Teleostei</taxon>
        <taxon>Neoteleostei</taxon>
        <taxon>Acanthomorphata</taxon>
        <taxon>Eupercaria</taxon>
        <taxon>Perciformes</taxon>
        <taxon>Notothenioidei</taxon>
        <taxon>Pogonophryne</taxon>
    </lineage>
</organism>
<proteinExistence type="predicted"/>
<protein>
    <submittedName>
        <fullName evidence="2">Uncharacterized protein</fullName>
    </submittedName>
</protein>
<comment type="caution">
    <text evidence="2">The sequence shown here is derived from an EMBL/GenBank/DDBJ whole genome shotgun (WGS) entry which is preliminary data.</text>
</comment>
<sequence>DSGVMEEVVQTEITLSSWGGGFTQHGAKPNWLCFIGWPARELTSEGQWDGEDIQGQKAGESISMHEHGPKILQQRARKLQRDADRFPSGGSMLHRSHWEPANHDFQVLPESANKTWSA</sequence>
<dbReference type="Proteomes" id="UP001219934">
    <property type="component" value="Unassembled WGS sequence"/>
</dbReference>
<gene>
    <name evidence="2" type="ORF">JOQ06_019163</name>
</gene>
<feature type="non-terminal residue" evidence="2">
    <location>
        <position position="1"/>
    </location>
</feature>
<evidence type="ECO:0000313" key="2">
    <source>
        <dbReference type="EMBL" id="KAJ4930150.1"/>
    </source>
</evidence>
<name>A0AAD6FDQ5_9TELE</name>
<dbReference type="EMBL" id="JAPTMU010000016">
    <property type="protein sequence ID" value="KAJ4930150.1"/>
    <property type="molecule type" value="Genomic_DNA"/>
</dbReference>
<dbReference type="AlphaFoldDB" id="A0AAD6FDQ5"/>